<keyword evidence="3" id="KW-1185">Reference proteome</keyword>
<evidence type="ECO:0000313" key="2">
    <source>
        <dbReference type="EMBL" id="PDQ21609.1"/>
    </source>
</evidence>
<dbReference type="PANTHER" id="PTHR43798:SF33">
    <property type="entry name" value="HYDROLASE, PUTATIVE (AFU_ORTHOLOGUE AFUA_2G14860)-RELATED"/>
    <property type="match status" value="1"/>
</dbReference>
<dbReference type="SUPFAM" id="SSF53474">
    <property type="entry name" value="alpha/beta-Hydrolases"/>
    <property type="match status" value="1"/>
</dbReference>
<dbReference type="RefSeq" id="WP_097572799.1">
    <property type="nucleotide sequence ID" value="NZ_NWQG01000043.1"/>
</dbReference>
<dbReference type="Proteomes" id="UP000219182">
    <property type="component" value="Unassembled WGS sequence"/>
</dbReference>
<keyword evidence="2" id="KW-0378">Hydrolase</keyword>
<accession>A0A2A6FI19</accession>
<dbReference type="GO" id="GO:0016787">
    <property type="term" value="F:hydrolase activity"/>
    <property type="evidence" value="ECO:0007669"/>
    <property type="project" value="UniProtKB-KW"/>
</dbReference>
<evidence type="ECO:0000313" key="3">
    <source>
        <dbReference type="Proteomes" id="UP000219182"/>
    </source>
</evidence>
<dbReference type="PRINTS" id="PR00111">
    <property type="entry name" value="ABHYDROLASE"/>
</dbReference>
<dbReference type="InterPro" id="IPR029058">
    <property type="entry name" value="AB_hydrolase_fold"/>
</dbReference>
<dbReference type="AlphaFoldDB" id="A0A2A6FI19"/>
<gene>
    <name evidence="2" type="ORF">CN311_08120</name>
</gene>
<sequence>MVVSQRTVRTEQADLRLSQSSGSGLPIVLIHGSGSSRAVFARQFDSPLAMAHRLIAFDLPGHGESSDAHDPANAYTISGLAQSAAQLLDIMGIDRAVVFGWSLGGHVAIELASFHQAVAGLMLTGAPPVSKGPFGMLRGFHAHWDMLLASKKTYSERDAERFETLCFGDTADPSFRQTILRTDGRLRAAVTRGMFTGKGADQKQVVEQAAFPVAIVNGENDPFVRLGYFETLAYASLWEHCHVISGAGHAPFWERPDLFNPLLARFAEVVATRGVDETTLAPRRTQAG</sequence>
<comment type="caution">
    <text evidence="2">The sequence shown here is derived from an EMBL/GenBank/DDBJ whole genome shotgun (WGS) entry which is preliminary data.</text>
</comment>
<dbReference type="Gene3D" id="3.40.50.1820">
    <property type="entry name" value="alpha/beta hydrolase"/>
    <property type="match status" value="1"/>
</dbReference>
<proteinExistence type="predicted"/>
<evidence type="ECO:0000259" key="1">
    <source>
        <dbReference type="Pfam" id="PF12697"/>
    </source>
</evidence>
<dbReference type="EMBL" id="NWQG01000043">
    <property type="protein sequence ID" value="PDQ21609.1"/>
    <property type="molecule type" value="Genomic_DNA"/>
</dbReference>
<dbReference type="GO" id="GO:0016020">
    <property type="term" value="C:membrane"/>
    <property type="evidence" value="ECO:0007669"/>
    <property type="project" value="TreeGrafter"/>
</dbReference>
<name>A0A2A6FI19_9HYPH</name>
<dbReference type="InterPro" id="IPR000073">
    <property type="entry name" value="AB_hydrolase_1"/>
</dbReference>
<reference evidence="2 3" key="1">
    <citation type="submission" date="2017-09" db="EMBL/GenBank/DDBJ databases">
        <title>Mesorhizobum sanjuanii sp. nov. isolated from nodules of Lotus tenuis in saline-alkaline lowlands of Flooding Pampa.</title>
        <authorList>
            <person name="Sannazzaro A.I."/>
            <person name="Torres Tejerizo G.A."/>
            <person name="Fontana F."/>
            <person name="Cumpa Velazquez L.M."/>
            <person name="Hansen L."/>
            <person name="Pistorio M."/>
            <person name="Estrella M.J."/>
        </authorList>
    </citation>
    <scope>NUCLEOTIDE SEQUENCE [LARGE SCALE GENOMIC DNA]</scope>
    <source>
        <strain evidence="2 3">BSA136</strain>
    </source>
</reference>
<organism evidence="2 3">
    <name type="scientific">Mesorhizobium sanjuanii</name>
    <dbReference type="NCBI Taxonomy" id="2037900"/>
    <lineage>
        <taxon>Bacteria</taxon>
        <taxon>Pseudomonadati</taxon>
        <taxon>Pseudomonadota</taxon>
        <taxon>Alphaproteobacteria</taxon>
        <taxon>Hyphomicrobiales</taxon>
        <taxon>Phyllobacteriaceae</taxon>
        <taxon>Mesorhizobium</taxon>
    </lineage>
</organism>
<protein>
    <submittedName>
        <fullName evidence="2">Alpha/beta hydrolase</fullName>
    </submittedName>
</protein>
<dbReference type="PANTHER" id="PTHR43798">
    <property type="entry name" value="MONOACYLGLYCEROL LIPASE"/>
    <property type="match status" value="1"/>
</dbReference>
<dbReference type="Pfam" id="PF12697">
    <property type="entry name" value="Abhydrolase_6"/>
    <property type="match status" value="1"/>
</dbReference>
<feature type="domain" description="AB hydrolase-1" evidence="1">
    <location>
        <begin position="27"/>
        <end position="260"/>
    </location>
</feature>
<dbReference type="InterPro" id="IPR050266">
    <property type="entry name" value="AB_hydrolase_sf"/>
</dbReference>